<dbReference type="Proteomes" id="UP001153365">
    <property type="component" value="Unassembled WGS sequence"/>
</dbReference>
<dbReference type="AlphaFoldDB" id="A0AAV0BAU9"/>
<dbReference type="InterPro" id="IPR036908">
    <property type="entry name" value="RlpA-like_sf"/>
</dbReference>
<name>A0AAV0BAU9_PHAPC</name>
<accession>A0AAV0BAU9</accession>
<dbReference type="PANTHER" id="PTHR31836">
    <property type="match status" value="1"/>
</dbReference>
<feature type="non-terminal residue" evidence="3">
    <location>
        <position position="93"/>
    </location>
</feature>
<dbReference type="CDD" id="cd22191">
    <property type="entry name" value="DPBB_RlpA_EXP_N-like"/>
    <property type="match status" value="1"/>
</dbReference>
<keyword evidence="1" id="KW-0732">Signal</keyword>
<dbReference type="Pfam" id="PF03330">
    <property type="entry name" value="DPBB_1"/>
    <property type="match status" value="1"/>
</dbReference>
<keyword evidence="4" id="KW-1185">Reference proteome</keyword>
<comment type="caution">
    <text evidence="3">The sequence shown here is derived from an EMBL/GenBank/DDBJ whole genome shotgun (WGS) entry which is preliminary data.</text>
</comment>
<dbReference type="Gene3D" id="2.40.40.10">
    <property type="entry name" value="RlpA-like domain"/>
    <property type="match status" value="1"/>
</dbReference>
<evidence type="ECO:0000313" key="3">
    <source>
        <dbReference type="EMBL" id="CAH7682925.1"/>
    </source>
</evidence>
<evidence type="ECO:0000259" key="2">
    <source>
        <dbReference type="Pfam" id="PF03330"/>
    </source>
</evidence>
<proteinExistence type="predicted"/>
<dbReference type="SUPFAM" id="SSF50685">
    <property type="entry name" value="Barwin-like endoglucanases"/>
    <property type="match status" value="1"/>
</dbReference>
<evidence type="ECO:0000256" key="1">
    <source>
        <dbReference type="ARBA" id="ARBA00022729"/>
    </source>
</evidence>
<dbReference type="PANTHER" id="PTHR31836:SF27">
    <property type="entry name" value="RLPA-LIKE PROTEIN DOUBLE-PSI BETA-BARREL DOMAIN-CONTAINING PROTEIN"/>
    <property type="match status" value="1"/>
</dbReference>
<dbReference type="EMBL" id="CALTRL010004341">
    <property type="protein sequence ID" value="CAH7682925.1"/>
    <property type="molecule type" value="Genomic_DNA"/>
</dbReference>
<organism evidence="3 4">
    <name type="scientific">Phakopsora pachyrhizi</name>
    <name type="common">Asian soybean rust disease fungus</name>
    <dbReference type="NCBI Taxonomy" id="170000"/>
    <lineage>
        <taxon>Eukaryota</taxon>
        <taxon>Fungi</taxon>
        <taxon>Dikarya</taxon>
        <taxon>Basidiomycota</taxon>
        <taxon>Pucciniomycotina</taxon>
        <taxon>Pucciniomycetes</taxon>
        <taxon>Pucciniales</taxon>
        <taxon>Phakopsoraceae</taxon>
        <taxon>Phakopsora</taxon>
    </lineage>
</organism>
<reference evidence="3" key="1">
    <citation type="submission" date="2022-06" db="EMBL/GenBank/DDBJ databases">
        <authorList>
            <consortium name="SYNGENTA / RWTH Aachen University"/>
        </authorList>
    </citation>
    <scope>NUCLEOTIDE SEQUENCE</scope>
</reference>
<feature type="domain" description="RlpA-like protein double-psi beta-barrel" evidence="2">
    <location>
        <begin position="40"/>
        <end position="87"/>
    </location>
</feature>
<dbReference type="InterPro" id="IPR051477">
    <property type="entry name" value="Expansin_CellWall"/>
</dbReference>
<gene>
    <name evidence="3" type="ORF">PPACK8108_LOCUS16094</name>
</gene>
<sequence length="93" mass="10040">YGTGLGSCGKTDTDTDYICAVSKILYDSFNDMGNPNNNPVCGKKIRAHYNGNSVVVTVHDRCEACAVHDLDFSPAAFQQLGSKDEGRLHGMQV</sequence>
<evidence type="ECO:0000313" key="4">
    <source>
        <dbReference type="Proteomes" id="UP001153365"/>
    </source>
</evidence>
<feature type="non-terminal residue" evidence="3">
    <location>
        <position position="1"/>
    </location>
</feature>
<protein>
    <submittedName>
        <fullName evidence="3">RlpA-like double-psi beta-barrel-protein domain-containing protein-containing protein</fullName>
    </submittedName>
</protein>
<dbReference type="InterPro" id="IPR009009">
    <property type="entry name" value="RlpA-like_DPBB"/>
</dbReference>